<feature type="chain" id="PRO_5009446491" description="Transmembrane protein" evidence="4">
    <location>
        <begin position="26"/>
        <end position="192"/>
    </location>
</feature>
<feature type="coiled-coil region" evidence="1">
    <location>
        <begin position="90"/>
        <end position="118"/>
    </location>
</feature>
<keyword evidence="3" id="KW-0472">Membrane</keyword>
<dbReference type="Proteomes" id="UP000178912">
    <property type="component" value="Unassembled WGS sequence"/>
</dbReference>
<evidence type="ECO:0008006" key="7">
    <source>
        <dbReference type="Google" id="ProtNLM"/>
    </source>
</evidence>
<feature type="signal peptide" evidence="4">
    <location>
        <begin position="1"/>
        <end position="25"/>
    </location>
</feature>
<feature type="transmembrane region" description="Helical" evidence="3">
    <location>
        <begin position="67"/>
        <end position="90"/>
    </location>
</feature>
<keyword evidence="3" id="KW-0812">Transmembrane</keyword>
<evidence type="ECO:0000256" key="1">
    <source>
        <dbReference type="SAM" id="Coils"/>
    </source>
</evidence>
<protein>
    <recommendedName>
        <fullName evidence="7">Transmembrane protein</fullName>
    </recommendedName>
</protein>
<feature type="region of interest" description="Disordered" evidence="2">
    <location>
        <begin position="30"/>
        <end position="62"/>
    </location>
</feature>
<gene>
    <name evidence="5" type="ORF">RAG0_10140</name>
</gene>
<evidence type="ECO:0000256" key="2">
    <source>
        <dbReference type="SAM" id="MobiDB-lite"/>
    </source>
</evidence>
<keyword evidence="6" id="KW-1185">Reference proteome</keyword>
<name>A0A1E1KYN3_9HELO</name>
<evidence type="ECO:0000313" key="5">
    <source>
        <dbReference type="EMBL" id="CZT03351.1"/>
    </source>
</evidence>
<dbReference type="EMBL" id="FJUX01000061">
    <property type="protein sequence ID" value="CZT03351.1"/>
    <property type="molecule type" value="Genomic_DNA"/>
</dbReference>
<keyword evidence="4" id="KW-0732">Signal</keyword>
<evidence type="ECO:0000256" key="4">
    <source>
        <dbReference type="SAM" id="SignalP"/>
    </source>
</evidence>
<evidence type="ECO:0000256" key="3">
    <source>
        <dbReference type="SAM" id="Phobius"/>
    </source>
</evidence>
<reference evidence="6" key="1">
    <citation type="submission" date="2016-03" db="EMBL/GenBank/DDBJ databases">
        <authorList>
            <person name="Guldener U."/>
        </authorList>
    </citation>
    <scope>NUCLEOTIDE SEQUENCE [LARGE SCALE GENOMIC DNA]</scope>
    <source>
        <strain evidence="6">04CH-RAC-A.6.1</strain>
    </source>
</reference>
<keyword evidence="1" id="KW-0175">Coiled coil</keyword>
<evidence type="ECO:0000313" key="6">
    <source>
        <dbReference type="Proteomes" id="UP000178912"/>
    </source>
</evidence>
<proteinExistence type="predicted"/>
<keyword evidence="3" id="KW-1133">Transmembrane helix</keyword>
<sequence length="192" mass="20706">MNPRAHLAMLAAHVLANFLSMPATALKFETSNSPTPTAAVASVADQKTTDDSSPTAEPHKGMSTGHLVGVALGVAGGISIIALMILWEIVRKKNIRLRKEEEERLAAEAAAAALLEETPRPVRTNRGSMLLWHELTTGAVRDHPSNTDIRDFATSEKSQMLPDDVFGIPGSPAELPVHFALARPRSRIYEVV</sequence>
<organism evidence="5 6">
    <name type="scientific">Rhynchosporium agropyri</name>
    <dbReference type="NCBI Taxonomy" id="914238"/>
    <lineage>
        <taxon>Eukaryota</taxon>
        <taxon>Fungi</taxon>
        <taxon>Dikarya</taxon>
        <taxon>Ascomycota</taxon>
        <taxon>Pezizomycotina</taxon>
        <taxon>Leotiomycetes</taxon>
        <taxon>Helotiales</taxon>
        <taxon>Ploettnerulaceae</taxon>
        <taxon>Rhynchosporium</taxon>
    </lineage>
</organism>
<accession>A0A1E1KYN3</accession>
<dbReference type="AlphaFoldDB" id="A0A1E1KYN3"/>